<keyword evidence="6" id="KW-1003">Cell membrane</keyword>
<accession>A0ABT7L7E3</accession>
<evidence type="ECO:0000256" key="2">
    <source>
        <dbReference type="ARBA" id="ARBA00004236"/>
    </source>
</evidence>
<dbReference type="RefSeq" id="WP_285933053.1">
    <property type="nucleotide sequence ID" value="NZ_JASTZU010000048.1"/>
</dbReference>
<keyword evidence="8" id="KW-0133">Cell shape</keyword>
<gene>
    <name evidence="17" type="ORF">QQS35_15115</name>
</gene>
<feature type="domain" description="Penicillin-binding protein dimerisation" evidence="16">
    <location>
        <begin position="67"/>
        <end position="310"/>
    </location>
</feature>
<proteinExistence type="inferred from homology"/>
<dbReference type="InterPro" id="IPR001460">
    <property type="entry name" value="PCN-bd_Tpept"/>
</dbReference>
<dbReference type="PANTHER" id="PTHR30627:SF2">
    <property type="entry name" value="PEPTIDOGLYCAN D,D-TRANSPEPTIDASE MRDA"/>
    <property type="match status" value="1"/>
</dbReference>
<dbReference type="SUPFAM" id="SSF56519">
    <property type="entry name" value="Penicillin binding protein dimerisation domain"/>
    <property type="match status" value="1"/>
</dbReference>
<evidence type="ECO:0000256" key="10">
    <source>
        <dbReference type="ARBA" id="ARBA00022989"/>
    </source>
</evidence>
<comment type="catalytic activity">
    <reaction evidence="13">
        <text>Preferential cleavage: (Ac)2-L-Lys-D-Ala-|-D-Ala. Also transpeptidation of peptidyl-alanyl moieties that are N-acyl substituents of D-alanine.</text>
        <dbReference type="EC" id="3.4.16.4"/>
    </reaction>
</comment>
<feature type="transmembrane region" description="Helical" evidence="14">
    <location>
        <begin position="20"/>
        <end position="40"/>
    </location>
</feature>
<keyword evidence="9" id="KW-0573">Peptidoglycan synthesis</keyword>
<evidence type="ECO:0000256" key="12">
    <source>
        <dbReference type="ARBA" id="ARBA00023316"/>
    </source>
</evidence>
<dbReference type="SUPFAM" id="SSF56601">
    <property type="entry name" value="beta-lactamase/transpeptidase-like"/>
    <property type="match status" value="1"/>
</dbReference>
<keyword evidence="10 14" id="KW-1133">Transmembrane helix</keyword>
<evidence type="ECO:0000256" key="5">
    <source>
        <dbReference type="ARBA" id="ARBA00012448"/>
    </source>
</evidence>
<evidence type="ECO:0000259" key="15">
    <source>
        <dbReference type="Pfam" id="PF00905"/>
    </source>
</evidence>
<dbReference type="Gene3D" id="3.90.1310.10">
    <property type="entry name" value="Penicillin-binding protein 2a (Domain 2)"/>
    <property type="match status" value="1"/>
</dbReference>
<comment type="caution">
    <text evidence="17">The sequence shown here is derived from an EMBL/GenBank/DDBJ whole genome shotgun (WGS) entry which is preliminary data.</text>
</comment>
<evidence type="ECO:0000256" key="9">
    <source>
        <dbReference type="ARBA" id="ARBA00022984"/>
    </source>
</evidence>
<organism evidence="17 18">
    <name type="scientific">Aquibacillus rhizosphaerae</name>
    <dbReference type="NCBI Taxonomy" id="3051431"/>
    <lineage>
        <taxon>Bacteria</taxon>
        <taxon>Bacillati</taxon>
        <taxon>Bacillota</taxon>
        <taxon>Bacilli</taxon>
        <taxon>Bacillales</taxon>
        <taxon>Bacillaceae</taxon>
        <taxon>Aquibacillus</taxon>
    </lineage>
</organism>
<dbReference type="Pfam" id="PF00905">
    <property type="entry name" value="Transpeptidase"/>
    <property type="match status" value="1"/>
</dbReference>
<dbReference type="EMBL" id="JASTZU010000048">
    <property type="protein sequence ID" value="MDL4841769.1"/>
    <property type="molecule type" value="Genomic_DNA"/>
</dbReference>
<keyword evidence="18" id="KW-1185">Reference proteome</keyword>
<evidence type="ECO:0000313" key="18">
    <source>
        <dbReference type="Proteomes" id="UP001235343"/>
    </source>
</evidence>
<evidence type="ECO:0000259" key="16">
    <source>
        <dbReference type="Pfam" id="PF03717"/>
    </source>
</evidence>
<dbReference type="EC" id="3.4.16.4" evidence="5"/>
<dbReference type="Gene3D" id="3.40.710.10">
    <property type="entry name" value="DD-peptidase/beta-lactamase superfamily"/>
    <property type="match status" value="1"/>
</dbReference>
<protein>
    <recommendedName>
        <fullName evidence="5">serine-type D-Ala-D-Ala carboxypeptidase</fullName>
        <ecNumber evidence="5">3.4.16.4</ecNumber>
    </recommendedName>
</protein>
<dbReference type="Proteomes" id="UP001235343">
    <property type="component" value="Unassembled WGS sequence"/>
</dbReference>
<evidence type="ECO:0000256" key="8">
    <source>
        <dbReference type="ARBA" id="ARBA00022960"/>
    </source>
</evidence>
<evidence type="ECO:0000256" key="7">
    <source>
        <dbReference type="ARBA" id="ARBA00022692"/>
    </source>
</evidence>
<evidence type="ECO:0000256" key="1">
    <source>
        <dbReference type="ARBA" id="ARBA00004167"/>
    </source>
</evidence>
<sequence>MLEIVKKGVNQLKKKKKIQIPFRLNILFIFVFALFSLLIFQLGVVQILNGEEAQQKINKTDNTSSTKPVPRGKMFDRFGRLILDNDPVKAITYTPSKNGESAMDRLDLAEKLSQYITVLKDKKELTDNVRERDKKEYWYLLNTKEAQGRLTKKELEELENGEQYKLMLERITQEDLQAIEWTDEVLNIISIKLELDQASELTPHIVVNEGITEKEYAQVAEHLPELQGIDATTDWKRKPLFDNTFASFIGGITTADEGIPFENREYYLTHGYSRNDRVGTSGLEQEYESVLRGKKEKVQFTINNSEEIVGSEVVMEGQSGNDLVLAMDMELQIAVDQIVEEELQTAMSRNNNGYLEDALVAMMNPQTGEILAMSGVRYDREDGEYKDHSYRVIYDAHQPGSAVKGATLLSGYDSGVVHIGESIQDTAIKIAGTPEKSSYSDYLGSPTDLKAIERSSNVYMFNIALRMSGADYQYNQPLRGFDWNSFQTMRNYFNQFGLGGETGVDLPYEATGVVGQDTIAGKLLDLAIGQYDTYTTLQLAQYVSTIANDGYRIRPHLVNEIRQPEPEKGELGPVVESKNADVLNKVSMDDTYLERVQQGFINVFHGSQGTARGPWEGYEKYKVAGKTGTAQNLQYDDGYETETENLSLVGYAPYDNPEVAFAIVVPKNKPSKSQYAVHHNIGKRIIAKYYELKEEREKNGVDIDLLDKNEDTEE</sequence>
<comment type="pathway">
    <text evidence="3">Cell wall biogenesis; peptidoglycan biosynthesis.</text>
</comment>
<evidence type="ECO:0000256" key="13">
    <source>
        <dbReference type="ARBA" id="ARBA00034000"/>
    </source>
</evidence>
<keyword evidence="11 14" id="KW-0472">Membrane</keyword>
<dbReference type="Pfam" id="PF03717">
    <property type="entry name" value="PBP_dimer"/>
    <property type="match status" value="1"/>
</dbReference>
<keyword evidence="12" id="KW-0961">Cell wall biogenesis/degradation</keyword>
<dbReference type="InterPro" id="IPR036138">
    <property type="entry name" value="PBP_dimer_sf"/>
</dbReference>
<evidence type="ECO:0000313" key="17">
    <source>
        <dbReference type="EMBL" id="MDL4841769.1"/>
    </source>
</evidence>
<dbReference type="Gene3D" id="1.10.10.1230">
    <property type="entry name" value="Penicillin-binding protein, N-terminal non-catalytic domain, head sub-domain"/>
    <property type="match status" value="1"/>
</dbReference>
<evidence type="ECO:0000256" key="6">
    <source>
        <dbReference type="ARBA" id="ARBA00022475"/>
    </source>
</evidence>
<keyword evidence="7 14" id="KW-0812">Transmembrane</keyword>
<dbReference type="PANTHER" id="PTHR30627">
    <property type="entry name" value="PEPTIDOGLYCAN D,D-TRANSPEPTIDASE"/>
    <property type="match status" value="1"/>
</dbReference>
<comment type="subcellular location">
    <subcellularLocation>
        <location evidence="2">Cell membrane</location>
    </subcellularLocation>
    <subcellularLocation>
        <location evidence="1">Membrane</location>
        <topology evidence="1">Single-pass membrane protein</topology>
    </subcellularLocation>
</comment>
<dbReference type="InterPro" id="IPR050515">
    <property type="entry name" value="Beta-lactam/transpept"/>
</dbReference>
<dbReference type="InterPro" id="IPR012338">
    <property type="entry name" value="Beta-lactam/transpept-like"/>
</dbReference>
<evidence type="ECO:0000256" key="14">
    <source>
        <dbReference type="SAM" id="Phobius"/>
    </source>
</evidence>
<evidence type="ECO:0000256" key="11">
    <source>
        <dbReference type="ARBA" id="ARBA00023136"/>
    </source>
</evidence>
<evidence type="ECO:0000256" key="4">
    <source>
        <dbReference type="ARBA" id="ARBA00007171"/>
    </source>
</evidence>
<dbReference type="InterPro" id="IPR005311">
    <property type="entry name" value="PBP_dimer"/>
</dbReference>
<feature type="domain" description="Penicillin-binding protein transpeptidase" evidence="15">
    <location>
        <begin position="360"/>
        <end position="686"/>
    </location>
</feature>
<reference evidence="17 18" key="1">
    <citation type="submission" date="2023-06" db="EMBL/GenBank/DDBJ databases">
        <title>Aquibacillus rhizosphaerae LR5S19.</title>
        <authorList>
            <person name="Sun J.-Q."/>
        </authorList>
    </citation>
    <scope>NUCLEOTIDE SEQUENCE [LARGE SCALE GENOMIC DNA]</scope>
    <source>
        <strain evidence="17 18">LR5S19</strain>
    </source>
</reference>
<name>A0ABT7L7E3_9BACI</name>
<evidence type="ECO:0000256" key="3">
    <source>
        <dbReference type="ARBA" id="ARBA00004752"/>
    </source>
</evidence>
<comment type="similarity">
    <text evidence="4">Belongs to the transpeptidase family.</text>
</comment>